<keyword evidence="1" id="KW-0812">Transmembrane</keyword>
<reference evidence="2 3" key="2">
    <citation type="submission" date="2013-02" db="EMBL/GenBank/DDBJ databases">
        <title>The Genome Sequence of Plasmodium falciparum FCH/4.</title>
        <authorList>
            <consortium name="The Broad Institute Genome Sequencing Platform"/>
            <consortium name="The Broad Institute Genome Sequencing Center for Infectious Disease"/>
            <person name="Neafsey D."/>
            <person name="Cheeseman I."/>
            <person name="Volkman S."/>
            <person name="Adams J."/>
            <person name="Walker B."/>
            <person name="Young S.K."/>
            <person name="Zeng Q."/>
            <person name="Gargeya S."/>
            <person name="Fitzgerald M."/>
            <person name="Haas B."/>
            <person name="Abouelleil A."/>
            <person name="Alvarado L."/>
            <person name="Arachchi H.M."/>
            <person name="Berlin A.M."/>
            <person name="Chapman S.B."/>
            <person name="Dewar J."/>
            <person name="Goldberg J."/>
            <person name="Griggs A."/>
            <person name="Gujja S."/>
            <person name="Hansen M."/>
            <person name="Howarth C."/>
            <person name="Imamovic A."/>
            <person name="Larimer J."/>
            <person name="McCowan C."/>
            <person name="Murphy C."/>
            <person name="Neiman D."/>
            <person name="Pearson M."/>
            <person name="Priest M."/>
            <person name="Roberts A."/>
            <person name="Saif S."/>
            <person name="Shea T."/>
            <person name="Sisk P."/>
            <person name="Sykes S."/>
            <person name="Wortman J."/>
            <person name="Nusbaum C."/>
            <person name="Birren B."/>
        </authorList>
    </citation>
    <scope>NUCLEOTIDE SEQUENCE [LARGE SCALE GENOMIC DNA]</scope>
    <source>
        <strain evidence="2 3">FCH/4</strain>
    </source>
</reference>
<evidence type="ECO:0000313" key="2">
    <source>
        <dbReference type="EMBL" id="ETW29266.1"/>
    </source>
</evidence>
<proteinExistence type="predicted"/>
<reference evidence="2 3" key="1">
    <citation type="submission" date="2013-02" db="EMBL/GenBank/DDBJ databases">
        <title>The Genome Annotation of Plasmodium falciparum FCH/4.</title>
        <authorList>
            <consortium name="The Broad Institute Genome Sequencing Platform"/>
            <consortium name="The Broad Institute Genome Sequencing Center for Infectious Disease"/>
            <person name="Neafsey D."/>
            <person name="Hoffman S."/>
            <person name="Volkman S."/>
            <person name="Rosenthal P."/>
            <person name="Walker B."/>
            <person name="Young S.K."/>
            <person name="Zeng Q."/>
            <person name="Gargeya S."/>
            <person name="Fitzgerald M."/>
            <person name="Haas B."/>
            <person name="Abouelleil A."/>
            <person name="Allen A.W."/>
            <person name="Alvarado L."/>
            <person name="Arachchi H.M."/>
            <person name="Berlin A.M."/>
            <person name="Chapman S.B."/>
            <person name="Gainer-Dewar J."/>
            <person name="Goldberg J."/>
            <person name="Griggs A."/>
            <person name="Gujja S."/>
            <person name="Hansen M."/>
            <person name="Howarth C."/>
            <person name="Imamovic A."/>
            <person name="Ireland A."/>
            <person name="Larimer J."/>
            <person name="McCowan C."/>
            <person name="Murphy C."/>
            <person name="Pearson M."/>
            <person name="Poon T.W."/>
            <person name="Priest M."/>
            <person name="Roberts A."/>
            <person name="Saif S."/>
            <person name="Shea T."/>
            <person name="Sisk P."/>
            <person name="Sykes S."/>
            <person name="Wortman J."/>
            <person name="Nusbaum C."/>
            <person name="Birren B."/>
        </authorList>
    </citation>
    <scope>NUCLEOTIDE SEQUENCE [LARGE SCALE GENOMIC DNA]</scope>
    <source>
        <strain evidence="2 3">FCH/4</strain>
    </source>
</reference>
<keyword evidence="1" id="KW-0472">Membrane</keyword>
<evidence type="ECO:0000313" key="3">
    <source>
        <dbReference type="Proteomes" id="UP000030656"/>
    </source>
</evidence>
<keyword evidence="1" id="KW-1133">Transmembrane helix</keyword>
<dbReference type="Proteomes" id="UP000030656">
    <property type="component" value="Unassembled WGS sequence"/>
</dbReference>
<name>A0A024VMZ8_PLAFA</name>
<dbReference type="AlphaFoldDB" id="A0A024VMZ8"/>
<protein>
    <submittedName>
        <fullName evidence="2">Uncharacterized protein</fullName>
    </submittedName>
</protein>
<sequence>MYEYIFYGIYFNLTWCKEKSFDIKTKTKNRLVISIIFFIVCLYFLHIFSTQEGVISSYCFFILVKIFWLCRIK</sequence>
<feature type="transmembrane region" description="Helical" evidence="1">
    <location>
        <begin position="55"/>
        <end position="72"/>
    </location>
</feature>
<evidence type="ECO:0000256" key="1">
    <source>
        <dbReference type="SAM" id="Phobius"/>
    </source>
</evidence>
<organism evidence="2 3">
    <name type="scientific">Plasmodium falciparum FCH/4</name>
    <dbReference type="NCBI Taxonomy" id="1036724"/>
    <lineage>
        <taxon>Eukaryota</taxon>
        <taxon>Sar</taxon>
        <taxon>Alveolata</taxon>
        <taxon>Apicomplexa</taxon>
        <taxon>Aconoidasida</taxon>
        <taxon>Haemosporida</taxon>
        <taxon>Plasmodiidae</taxon>
        <taxon>Plasmodium</taxon>
        <taxon>Plasmodium (Laverania)</taxon>
    </lineage>
</organism>
<feature type="non-terminal residue" evidence="2">
    <location>
        <position position="73"/>
    </location>
</feature>
<dbReference type="EMBL" id="KI927981">
    <property type="protein sequence ID" value="ETW29266.1"/>
    <property type="molecule type" value="Genomic_DNA"/>
</dbReference>
<gene>
    <name evidence="2" type="ORF">PFFCH_03316</name>
</gene>
<accession>A0A024VMZ8</accession>
<feature type="transmembrane region" description="Helical" evidence="1">
    <location>
        <begin position="31"/>
        <end position="49"/>
    </location>
</feature>